<evidence type="ECO:0000256" key="1">
    <source>
        <dbReference type="SAM" id="MobiDB-lite"/>
    </source>
</evidence>
<comment type="caution">
    <text evidence="2">The sequence shown here is derived from an EMBL/GenBank/DDBJ whole genome shotgun (WGS) entry which is preliminary data.</text>
</comment>
<dbReference type="AlphaFoldDB" id="A0A852XGF1"/>
<dbReference type="EMBL" id="JACBZX010000001">
    <property type="protein sequence ID" value="NYG37491.1"/>
    <property type="molecule type" value="Genomic_DNA"/>
</dbReference>
<evidence type="ECO:0000313" key="3">
    <source>
        <dbReference type="Proteomes" id="UP000592181"/>
    </source>
</evidence>
<evidence type="ECO:0000313" key="2">
    <source>
        <dbReference type="EMBL" id="NYG37491.1"/>
    </source>
</evidence>
<protein>
    <submittedName>
        <fullName evidence="2">Uncharacterized protein</fullName>
    </submittedName>
</protein>
<keyword evidence="3" id="KW-1185">Reference proteome</keyword>
<feature type="compositionally biased region" description="Low complexity" evidence="1">
    <location>
        <begin position="86"/>
        <end position="106"/>
    </location>
</feature>
<feature type="region of interest" description="Disordered" evidence="1">
    <location>
        <begin position="72"/>
        <end position="106"/>
    </location>
</feature>
<gene>
    <name evidence="2" type="ORF">BJY28_001960</name>
</gene>
<dbReference type="RefSeq" id="WP_179462851.1">
    <property type="nucleotide sequence ID" value="NZ_JACBZX010000001.1"/>
</dbReference>
<reference evidence="2 3" key="1">
    <citation type="submission" date="2020-07" db="EMBL/GenBank/DDBJ databases">
        <title>Sequencing the genomes of 1000 actinobacteria strains.</title>
        <authorList>
            <person name="Klenk H.-P."/>
        </authorList>
    </citation>
    <scope>NUCLEOTIDE SEQUENCE [LARGE SCALE GENOMIC DNA]</scope>
    <source>
        <strain evidence="2 3">DSM 24723</strain>
    </source>
</reference>
<proteinExistence type="predicted"/>
<dbReference type="Proteomes" id="UP000592181">
    <property type="component" value="Unassembled WGS sequence"/>
</dbReference>
<organism evidence="2 3">
    <name type="scientific">Janibacter alkaliphilus</name>
    <dbReference type="NCBI Taxonomy" id="1069963"/>
    <lineage>
        <taxon>Bacteria</taxon>
        <taxon>Bacillati</taxon>
        <taxon>Actinomycetota</taxon>
        <taxon>Actinomycetes</taxon>
        <taxon>Micrococcales</taxon>
        <taxon>Intrasporangiaceae</taxon>
        <taxon>Janibacter</taxon>
    </lineage>
</organism>
<accession>A0A852XGF1</accession>
<sequence>MARPAEIAALAEALGCAGRTAEAASEELLDTLAVLGDRSTQDAVDGLVDEIAGVLREVSATTQELTLGLAALGGGPADDGSPRTVTPADAAAPDTSAAPAARQGRR</sequence>
<name>A0A852XGF1_9MICO</name>